<dbReference type="RefSeq" id="WP_354658644.1">
    <property type="nucleotide sequence ID" value="NZ_JBEXAC010000001.1"/>
</dbReference>
<dbReference type="InterPro" id="IPR012944">
    <property type="entry name" value="SusD_RagB_dom"/>
</dbReference>
<sequence length="520" mass="58766">MSILVFSLSNCRVDPKLTDRYGADVAWTSEKNLQLYLNSFYPLIGQSYYTSAVEMDAYADLLKMNTPVDNVNQAIFGSVTISPSNNMLGNWDWGYSWVKNCNEFLEGLEKYGGDLPADAVARAGAEVKWFRAYVYFEMAKRYGATLLLKDKLTMDPNFKLGTPDECWNFIEKDLDSAAAHLPVTVLAGEKGKLTKGAAYGLKARAMLYAKRWKKASDAVEALDALKQYDLYPNYGELFTLRRAGNEVNKESIVEFGFSSPDFGYSFDYFYCPPGDKGYAQVSPTENLVGAYQMADGTDFSWDNATMAAKPYEGREPRFYASVLYNGAAWKGRTVETFEGGVDGFAFGGGTTCTGYYMRKLFDGSKKTQTDGFLPGDLTYYFMRYAEVLLIYAEAMAEQGSIDKALTALNKVRARAGFTTPVTAGSKDEFMRLLRHERMVELAFEGHRFWDLRRWGLAKTVLNNTNCTGIKITKTGTDWNYEKIDCDNGKKRVYPEKYDRFPIPTVEIQRNPLCEQFPEWK</sequence>
<dbReference type="InterPro" id="IPR033985">
    <property type="entry name" value="SusD-like_N"/>
</dbReference>
<name>A0ABV2SYZ0_9BACT</name>
<evidence type="ECO:0000256" key="4">
    <source>
        <dbReference type="ARBA" id="ARBA00023136"/>
    </source>
</evidence>
<evidence type="ECO:0000256" key="5">
    <source>
        <dbReference type="ARBA" id="ARBA00023237"/>
    </source>
</evidence>
<comment type="similarity">
    <text evidence="2">Belongs to the SusD family.</text>
</comment>
<evidence type="ECO:0000313" key="8">
    <source>
        <dbReference type="EMBL" id="MET6995997.1"/>
    </source>
</evidence>
<organism evidence="8 9">
    <name type="scientific">Chitinophaga defluvii</name>
    <dbReference type="NCBI Taxonomy" id="3163343"/>
    <lineage>
        <taxon>Bacteria</taxon>
        <taxon>Pseudomonadati</taxon>
        <taxon>Bacteroidota</taxon>
        <taxon>Chitinophagia</taxon>
        <taxon>Chitinophagales</taxon>
        <taxon>Chitinophagaceae</taxon>
        <taxon>Chitinophaga</taxon>
    </lineage>
</organism>
<dbReference type="CDD" id="cd08977">
    <property type="entry name" value="SusD"/>
    <property type="match status" value="1"/>
</dbReference>
<feature type="domain" description="SusD-like N-terminal" evidence="7">
    <location>
        <begin position="29"/>
        <end position="207"/>
    </location>
</feature>
<protein>
    <submittedName>
        <fullName evidence="8">RagB/SusD family nutrient uptake outer membrane protein</fullName>
    </submittedName>
</protein>
<feature type="domain" description="RagB/SusD" evidence="6">
    <location>
        <begin position="271"/>
        <end position="519"/>
    </location>
</feature>
<dbReference type="EMBL" id="JBEXAC010000001">
    <property type="protein sequence ID" value="MET6995997.1"/>
    <property type="molecule type" value="Genomic_DNA"/>
</dbReference>
<reference evidence="8 9" key="1">
    <citation type="submission" date="2024-06" db="EMBL/GenBank/DDBJ databases">
        <title>Chitinophaga defluvii sp. nov., isolated from municipal sewage.</title>
        <authorList>
            <person name="Zhang L."/>
        </authorList>
    </citation>
    <scope>NUCLEOTIDE SEQUENCE [LARGE SCALE GENOMIC DNA]</scope>
    <source>
        <strain evidence="8 9">H8</strain>
    </source>
</reference>
<keyword evidence="5" id="KW-0998">Cell outer membrane</keyword>
<evidence type="ECO:0000256" key="1">
    <source>
        <dbReference type="ARBA" id="ARBA00004442"/>
    </source>
</evidence>
<evidence type="ECO:0000259" key="6">
    <source>
        <dbReference type="Pfam" id="PF07980"/>
    </source>
</evidence>
<dbReference type="Gene3D" id="1.25.40.390">
    <property type="match status" value="1"/>
</dbReference>
<dbReference type="InterPro" id="IPR011990">
    <property type="entry name" value="TPR-like_helical_dom_sf"/>
</dbReference>
<evidence type="ECO:0000259" key="7">
    <source>
        <dbReference type="Pfam" id="PF14322"/>
    </source>
</evidence>
<evidence type="ECO:0000256" key="3">
    <source>
        <dbReference type="ARBA" id="ARBA00022729"/>
    </source>
</evidence>
<gene>
    <name evidence="8" type="ORF">ABR189_01395</name>
</gene>
<evidence type="ECO:0000256" key="2">
    <source>
        <dbReference type="ARBA" id="ARBA00006275"/>
    </source>
</evidence>
<evidence type="ECO:0000313" key="9">
    <source>
        <dbReference type="Proteomes" id="UP001549749"/>
    </source>
</evidence>
<comment type="subcellular location">
    <subcellularLocation>
        <location evidence="1">Cell outer membrane</location>
    </subcellularLocation>
</comment>
<accession>A0ABV2SYZ0</accession>
<keyword evidence="4" id="KW-0472">Membrane</keyword>
<proteinExistence type="inferred from homology"/>
<keyword evidence="3" id="KW-0732">Signal</keyword>
<comment type="caution">
    <text evidence="8">The sequence shown here is derived from an EMBL/GenBank/DDBJ whole genome shotgun (WGS) entry which is preliminary data.</text>
</comment>
<dbReference type="Pfam" id="PF14322">
    <property type="entry name" value="SusD-like_3"/>
    <property type="match status" value="1"/>
</dbReference>
<dbReference type="SUPFAM" id="SSF48452">
    <property type="entry name" value="TPR-like"/>
    <property type="match status" value="1"/>
</dbReference>
<keyword evidence="9" id="KW-1185">Reference proteome</keyword>
<dbReference type="Proteomes" id="UP001549749">
    <property type="component" value="Unassembled WGS sequence"/>
</dbReference>
<dbReference type="Pfam" id="PF07980">
    <property type="entry name" value="SusD_RagB"/>
    <property type="match status" value="1"/>
</dbReference>